<dbReference type="RefSeq" id="WP_054843911.1">
    <property type="nucleotide sequence ID" value="NZ_AP026830.1"/>
</dbReference>
<accession>A0A830E5E2</accession>
<evidence type="ECO:0000313" key="4">
    <source>
        <dbReference type="Proteomes" id="UP001060771"/>
    </source>
</evidence>
<dbReference type="Proteomes" id="UP000657075">
    <property type="component" value="Unassembled WGS sequence"/>
</dbReference>
<reference evidence="2" key="1">
    <citation type="journal article" date="2014" name="Int. J. Syst. Evol. Microbiol.">
        <title>Complete genome sequence of Corynebacterium casei LMG S-19264T (=DSM 44701T), isolated from a smear-ripened cheese.</title>
        <authorList>
            <consortium name="US DOE Joint Genome Institute (JGI-PGF)"/>
            <person name="Walter F."/>
            <person name="Albersmeier A."/>
            <person name="Kalinowski J."/>
            <person name="Ruckert C."/>
        </authorList>
    </citation>
    <scope>NUCLEOTIDE SEQUENCE</scope>
    <source>
        <strain evidence="2">JCM 11219</strain>
    </source>
</reference>
<dbReference type="EMBL" id="AP026830">
    <property type="protein sequence ID" value="BDR92683.1"/>
    <property type="molecule type" value="Genomic_DNA"/>
</dbReference>
<dbReference type="GeneID" id="76207321"/>
<protein>
    <submittedName>
        <fullName evidence="2">Uncharacterized protein</fullName>
    </submittedName>
</protein>
<sequence length="61" mass="7151">MCSHLNVKVDLVRVRVNVNGQWIEDLVKPRLLPLDFLRRYGFEVDVVFSGTYSIIHSHKKL</sequence>
<name>A0A830E5E2_9CREN</name>
<gene>
    <name evidence="2" type="ORF">GCM10007112_21720</name>
    <name evidence="1" type="ORF">Vsou_17760</name>
</gene>
<reference evidence="2" key="2">
    <citation type="submission" date="2020-09" db="EMBL/GenBank/DDBJ databases">
        <authorList>
            <person name="Sun Q."/>
            <person name="Ohkuma M."/>
        </authorList>
    </citation>
    <scope>NUCLEOTIDE SEQUENCE</scope>
    <source>
        <strain evidence="2">JCM 11219</strain>
    </source>
</reference>
<reference evidence="4" key="3">
    <citation type="submission" date="2022-09" db="EMBL/GenBank/DDBJ databases">
        <title>Complete genome sequence of Vulcanisaeta souniana.</title>
        <authorList>
            <person name="Kato S."/>
            <person name="Itoh T."/>
            <person name="Ohkuma M."/>
        </authorList>
    </citation>
    <scope>NUCLEOTIDE SEQUENCE [LARGE SCALE GENOMIC DNA]</scope>
    <source>
        <strain evidence="4">JCM 11219</strain>
    </source>
</reference>
<organism evidence="2 3">
    <name type="scientific">Vulcanisaeta souniana JCM 11219</name>
    <dbReference type="NCBI Taxonomy" id="1293586"/>
    <lineage>
        <taxon>Archaea</taxon>
        <taxon>Thermoproteota</taxon>
        <taxon>Thermoprotei</taxon>
        <taxon>Thermoproteales</taxon>
        <taxon>Thermoproteaceae</taxon>
        <taxon>Vulcanisaeta</taxon>
    </lineage>
</organism>
<evidence type="ECO:0000313" key="2">
    <source>
        <dbReference type="EMBL" id="GGI84412.1"/>
    </source>
</evidence>
<proteinExistence type="predicted"/>
<dbReference type="EMBL" id="BMNM01000011">
    <property type="protein sequence ID" value="GGI84412.1"/>
    <property type="molecule type" value="Genomic_DNA"/>
</dbReference>
<reference evidence="1" key="4">
    <citation type="journal article" date="2023" name="Microbiol. Resour. Announc.">
        <title>Complete Genome Sequence of Vulcanisaeta souniana Strain IC-059, a Hyperthermophilic Archaeon Isolated from Hot Spring Water in Japan.</title>
        <authorList>
            <person name="Kato S."/>
            <person name="Itoh T."/>
            <person name="Wu L."/>
            <person name="Ma J."/>
            <person name="Ohkuma M."/>
        </authorList>
    </citation>
    <scope>NUCLEOTIDE SEQUENCE</scope>
    <source>
        <strain evidence="1">JCM 11219</strain>
    </source>
</reference>
<evidence type="ECO:0000313" key="3">
    <source>
        <dbReference type="Proteomes" id="UP000657075"/>
    </source>
</evidence>
<keyword evidence="4" id="KW-1185">Reference proteome</keyword>
<dbReference type="Proteomes" id="UP001060771">
    <property type="component" value="Chromosome"/>
</dbReference>
<dbReference type="AlphaFoldDB" id="A0A830E5E2"/>
<evidence type="ECO:0000313" key="1">
    <source>
        <dbReference type="EMBL" id="BDR92683.1"/>
    </source>
</evidence>